<feature type="compositionally biased region" description="Low complexity" evidence="2">
    <location>
        <begin position="842"/>
        <end position="852"/>
    </location>
</feature>
<dbReference type="SMART" id="SM00028">
    <property type="entry name" value="TPR"/>
    <property type="match status" value="5"/>
</dbReference>
<evidence type="ECO:0000313" key="3">
    <source>
        <dbReference type="EMBL" id="KAK3295868.1"/>
    </source>
</evidence>
<dbReference type="EMBL" id="JAUEPN010000004">
    <property type="protein sequence ID" value="KAK3295868.1"/>
    <property type="molecule type" value="Genomic_DNA"/>
</dbReference>
<dbReference type="Proteomes" id="UP001278766">
    <property type="component" value="Unassembled WGS sequence"/>
</dbReference>
<evidence type="ECO:0000313" key="4">
    <source>
        <dbReference type="Proteomes" id="UP001278766"/>
    </source>
</evidence>
<keyword evidence="4" id="KW-1185">Reference proteome</keyword>
<comment type="caution">
    <text evidence="3">The sequence shown here is derived from an EMBL/GenBank/DDBJ whole genome shotgun (WGS) entry which is preliminary data.</text>
</comment>
<dbReference type="Gene3D" id="1.25.40.10">
    <property type="entry name" value="Tetratricopeptide repeat domain"/>
    <property type="match status" value="4"/>
</dbReference>
<dbReference type="InterPro" id="IPR011990">
    <property type="entry name" value="TPR-like_helical_dom_sf"/>
</dbReference>
<evidence type="ECO:0000256" key="2">
    <source>
        <dbReference type="SAM" id="MobiDB-lite"/>
    </source>
</evidence>
<accession>A0AAE0HFZ7</accession>
<dbReference type="PANTHER" id="PTHR23082:SF0">
    <property type="entry name" value="GENERAL TRANSCRIPTION FACTOR 3C POLYPEPTIDE 3"/>
    <property type="match status" value="1"/>
</dbReference>
<feature type="region of interest" description="Disordered" evidence="2">
    <location>
        <begin position="64"/>
        <end position="105"/>
    </location>
</feature>
<dbReference type="PANTHER" id="PTHR23082">
    <property type="entry name" value="TRANSCRIPTION INITIATION FACTOR IIIC TFIIIC , POLYPEPTIDE 3-RELATED"/>
    <property type="match status" value="1"/>
</dbReference>
<dbReference type="RefSeq" id="XP_062659382.1">
    <property type="nucleotide sequence ID" value="XM_062807471.1"/>
</dbReference>
<dbReference type="GeneID" id="87844419"/>
<organism evidence="3 4">
    <name type="scientific">Chaetomium fimeti</name>
    <dbReference type="NCBI Taxonomy" id="1854472"/>
    <lineage>
        <taxon>Eukaryota</taxon>
        <taxon>Fungi</taxon>
        <taxon>Dikarya</taxon>
        <taxon>Ascomycota</taxon>
        <taxon>Pezizomycotina</taxon>
        <taxon>Sordariomycetes</taxon>
        <taxon>Sordariomycetidae</taxon>
        <taxon>Sordariales</taxon>
        <taxon>Chaetomiaceae</taxon>
        <taxon>Chaetomium</taxon>
    </lineage>
</organism>
<feature type="compositionally biased region" description="Acidic residues" evidence="2">
    <location>
        <begin position="192"/>
        <end position="201"/>
    </location>
</feature>
<reference evidence="3" key="2">
    <citation type="submission" date="2023-06" db="EMBL/GenBank/DDBJ databases">
        <authorList>
            <consortium name="Lawrence Berkeley National Laboratory"/>
            <person name="Haridas S."/>
            <person name="Hensen N."/>
            <person name="Bonometti L."/>
            <person name="Westerberg I."/>
            <person name="Brannstrom I.O."/>
            <person name="Guillou S."/>
            <person name="Cros-Aarteil S."/>
            <person name="Calhoun S."/>
            <person name="Kuo A."/>
            <person name="Mondo S."/>
            <person name="Pangilinan J."/>
            <person name="Riley R."/>
            <person name="Labutti K."/>
            <person name="Andreopoulos B."/>
            <person name="Lipzen A."/>
            <person name="Chen C."/>
            <person name="Yanf M."/>
            <person name="Daum C."/>
            <person name="Ng V."/>
            <person name="Clum A."/>
            <person name="Steindorff A."/>
            <person name="Ohm R."/>
            <person name="Martin F."/>
            <person name="Silar P."/>
            <person name="Natvig D."/>
            <person name="Lalanne C."/>
            <person name="Gautier V."/>
            <person name="Ament-Velasquez S.L."/>
            <person name="Kruys A."/>
            <person name="Hutchinson M.I."/>
            <person name="Powell A.J."/>
            <person name="Barry K."/>
            <person name="Miller A.N."/>
            <person name="Grigoriev I.V."/>
            <person name="Debuchy R."/>
            <person name="Gladieux P."/>
            <person name="Thoren M.H."/>
            <person name="Johannesson H."/>
        </authorList>
    </citation>
    <scope>NUCLEOTIDE SEQUENCE</scope>
    <source>
        <strain evidence="3">CBS 168.71</strain>
    </source>
</reference>
<sequence>MGFSALLCNNYPSLYPGGAPAPDILMDDDEDEVASNISADSDALELRAEVERFDLQQEAFVARQRAEASGVPYQPPPPQKTGGRGGRKSKPRKSTGPRKAAKLPPDIQFRMSLANEAFQQKDYDKTVAHLSEIIRINSEVFNAWMLLSTVHETLGNREQAIWCRISAAHLTPRDVPQWIATAEYALECLEDVDDNDNDNDNDTNTNTNASPDDGRGTPAKEEVLQRAYACYTQALETDRANIAARTGRADVIMMQGNASKALAEYQKALSYRPWNIRTVRNIADVALDVKDRRKGADIARGAYRRLVDHLQAGGGFEAEEGWFEWSDLRIYLEFFTILEQWQEGAQELKEISRWLLGRREEAYWDQWVDDDREWDITDDRRVVVPEFEPARFPQESYGEGLPVDLRAKLYVYRGKLGFEYEANLHLQLLDPAKEDDFMDFPDCLKDIAVTLLDRGRAEDAVRYLDLYRHIAMTTGDITLDADFSVCQGRYHMARGEKAAAEECFIAAIEEDEDHIEARVQLANMYEGEEMQEGREEAFLLVREAMNLEARRGDGTGRRRAPYGPRKPREGKPRPRKPRDPNKKSNYVPRRLINAEKRRQQELEMTAEAAKNFQRLREVQDNALSGDEQAKGDWMKAAKHLIDDFRSYKQFYPWEKYIKFLGYASNVQGGAAVPARNMKLAAMEERLRMNLAPAEGQEQVIRIPVKFPSDHRGISFDVWLDIFLNYAFTLVRAGQHREAYVVCHAARDSIVWTSTESTFLIHVAWASCAVYAGDEETCVAIARYFMRDYMPGTDSYRMFSAMCRVCQTPVSWYTSGPAQKFILRQIKTMDNIVMRQENNANALTNPTSTLTTNPPNPDAPTKPRASDPDIALDVALLTIYGHILFTTTSYTYALSYFARAASLDPSNPLINLSTGLAYVHYALKRQATNRQYLLTQGFAFLFRYYDDRLRLHAGQGRGGVAGRQEAHFNIARAYSLVGLGALAVEYYKKVLAEGDARGVEGEGEEGGMGSEDLKVEAAFNVRTLCYLLGDVEGARGVAGEYLVLE</sequence>
<proteinExistence type="predicted"/>
<dbReference type="AlphaFoldDB" id="A0AAE0HFZ7"/>
<feature type="region of interest" description="Disordered" evidence="2">
    <location>
        <begin position="192"/>
        <end position="218"/>
    </location>
</feature>
<feature type="region of interest" description="Disordered" evidence="2">
    <location>
        <begin position="842"/>
        <end position="864"/>
    </location>
</feature>
<protein>
    <recommendedName>
        <fullName evidence="5">TPR-like protein</fullName>
    </recommendedName>
</protein>
<dbReference type="GO" id="GO:0006383">
    <property type="term" value="P:transcription by RNA polymerase III"/>
    <property type="evidence" value="ECO:0007669"/>
    <property type="project" value="InterPro"/>
</dbReference>
<gene>
    <name evidence="3" type="ORF">B0H64DRAFT_460671</name>
</gene>
<feature type="repeat" description="TPR" evidence="1">
    <location>
        <begin position="873"/>
        <end position="906"/>
    </location>
</feature>
<keyword evidence="1" id="KW-0802">TPR repeat</keyword>
<dbReference type="GO" id="GO:0000127">
    <property type="term" value="C:transcription factor TFIIIC complex"/>
    <property type="evidence" value="ECO:0007669"/>
    <property type="project" value="TreeGrafter"/>
</dbReference>
<name>A0AAE0HFZ7_9PEZI</name>
<feature type="compositionally biased region" description="Basic residues" evidence="2">
    <location>
        <begin position="85"/>
        <end position="101"/>
    </location>
</feature>
<dbReference type="InterPro" id="IPR039340">
    <property type="entry name" value="Tfc4/TFIIIC-102/Sfc4"/>
</dbReference>
<reference evidence="3" key="1">
    <citation type="journal article" date="2023" name="Mol. Phylogenet. Evol.">
        <title>Genome-scale phylogeny and comparative genomics of the fungal order Sordariales.</title>
        <authorList>
            <person name="Hensen N."/>
            <person name="Bonometti L."/>
            <person name="Westerberg I."/>
            <person name="Brannstrom I.O."/>
            <person name="Guillou S."/>
            <person name="Cros-Aarteil S."/>
            <person name="Calhoun S."/>
            <person name="Haridas S."/>
            <person name="Kuo A."/>
            <person name="Mondo S."/>
            <person name="Pangilinan J."/>
            <person name="Riley R."/>
            <person name="LaButti K."/>
            <person name="Andreopoulos B."/>
            <person name="Lipzen A."/>
            <person name="Chen C."/>
            <person name="Yan M."/>
            <person name="Daum C."/>
            <person name="Ng V."/>
            <person name="Clum A."/>
            <person name="Steindorff A."/>
            <person name="Ohm R.A."/>
            <person name="Martin F."/>
            <person name="Silar P."/>
            <person name="Natvig D.O."/>
            <person name="Lalanne C."/>
            <person name="Gautier V."/>
            <person name="Ament-Velasquez S.L."/>
            <person name="Kruys A."/>
            <person name="Hutchinson M.I."/>
            <person name="Powell A.J."/>
            <person name="Barry K."/>
            <person name="Miller A.N."/>
            <person name="Grigoriev I.V."/>
            <person name="Debuchy R."/>
            <person name="Gladieux P."/>
            <person name="Hiltunen Thoren M."/>
            <person name="Johannesson H."/>
        </authorList>
    </citation>
    <scope>NUCLEOTIDE SEQUENCE</scope>
    <source>
        <strain evidence="3">CBS 168.71</strain>
    </source>
</reference>
<feature type="region of interest" description="Disordered" evidence="2">
    <location>
        <begin position="549"/>
        <end position="587"/>
    </location>
</feature>
<feature type="compositionally biased region" description="Basic and acidic residues" evidence="2">
    <location>
        <begin position="566"/>
        <end position="582"/>
    </location>
</feature>
<evidence type="ECO:0008006" key="5">
    <source>
        <dbReference type="Google" id="ProtNLM"/>
    </source>
</evidence>
<dbReference type="InterPro" id="IPR019734">
    <property type="entry name" value="TPR_rpt"/>
</dbReference>
<evidence type="ECO:0000256" key="1">
    <source>
        <dbReference type="PROSITE-ProRule" id="PRU00339"/>
    </source>
</evidence>
<dbReference type="PROSITE" id="PS50005">
    <property type="entry name" value="TPR"/>
    <property type="match status" value="1"/>
</dbReference>
<dbReference type="SUPFAM" id="SSF48452">
    <property type="entry name" value="TPR-like"/>
    <property type="match status" value="3"/>
</dbReference>